<proteinExistence type="inferred from homology"/>
<dbReference type="AlphaFoldDB" id="A0A1F5H2B8"/>
<dbReference type="Pfam" id="PF02604">
    <property type="entry name" value="PhdYeFM_antitox"/>
    <property type="match status" value="1"/>
</dbReference>
<evidence type="ECO:0000256" key="1">
    <source>
        <dbReference type="ARBA" id="ARBA00009981"/>
    </source>
</evidence>
<evidence type="ECO:0000256" key="2">
    <source>
        <dbReference type="RuleBase" id="RU362080"/>
    </source>
</evidence>
<gene>
    <name evidence="3" type="ORF">A3B54_02210</name>
</gene>
<name>A0A1F5H2B8_9BACT</name>
<organism evidence="3 4">
    <name type="scientific">Candidatus Curtissbacteria bacterium RIFCSPLOWO2_01_FULL_42_50</name>
    <dbReference type="NCBI Taxonomy" id="1797730"/>
    <lineage>
        <taxon>Bacteria</taxon>
        <taxon>Candidatus Curtissiibacteriota</taxon>
    </lineage>
</organism>
<dbReference type="InterPro" id="IPR036165">
    <property type="entry name" value="YefM-like_sf"/>
</dbReference>
<sequence>MQFPILKSITDIRKSAASIFDEVRGKDEVVFVTKNNDKLSVIISPEYFESLIEENETLWEELEMTRSKKATRSEKSYKLGDVII</sequence>
<comment type="similarity">
    <text evidence="1 2">Belongs to the phD/YefM antitoxin family.</text>
</comment>
<dbReference type="Gene3D" id="3.40.1620.10">
    <property type="entry name" value="YefM-like domain"/>
    <property type="match status" value="1"/>
</dbReference>
<accession>A0A1F5H2B8</accession>
<comment type="caution">
    <text evidence="3">The sequence shown here is derived from an EMBL/GenBank/DDBJ whole genome shotgun (WGS) entry which is preliminary data.</text>
</comment>
<dbReference type="Proteomes" id="UP000177039">
    <property type="component" value="Unassembled WGS sequence"/>
</dbReference>
<dbReference type="SUPFAM" id="SSF143120">
    <property type="entry name" value="YefM-like"/>
    <property type="match status" value="1"/>
</dbReference>
<dbReference type="InterPro" id="IPR006442">
    <property type="entry name" value="Antitoxin_Phd/YefM"/>
</dbReference>
<comment type="function">
    <text evidence="2">Antitoxin component of a type II toxin-antitoxin (TA) system.</text>
</comment>
<reference evidence="3 4" key="1">
    <citation type="journal article" date="2016" name="Nat. Commun.">
        <title>Thousands of microbial genomes shed light on interconnected biogeochemical processes in an aquifer system.</title>
        <authorList>
            <person name="Anantharaman K."/>
            <person name="Brown C.T."/>
            <person name="Hug L.A."/>
            <person name="Sharon I."/>
            <person name="Castelle C.J."/>
            <person name="Probst A.J."/>
            <person name="Thomas B.C."/>
            <person name="Singh A."/>
            <person name="Wilkins M.J."/>
            <person name="Karaoz U."/>
            <person name="Brodie E.L."/>
            <person name="Williams K.H."/>
            <person name="Hubbard S.S."/>
            <person name="Banfield J.F."/>
        </authorList>
    </citation>
    <scope>NUCLEOTIDE SEQUENCE [LARGE SCALE GENOMIC DNA]</scope>
</reference>
<protein>
    <recommendedName>
        <fullName evidence="2">Antitoxin</fullName>
    </recommendedName>
</protein>
<evidence type="ECO:0000313" key="4">
    <source>
        <dbReference type="Proteomes" id="UP000177039"/>
    </source>
</evidence>
<dbReference type="EMBL" id="MFBT01000041">
    <property type="protein sequence ID" value="OGD98187.1"/>
    <property type="molecule type" value="Genomic_DNA"/>
</dbReference>
<evidence type="ECO:0000313" key="3">
    <source>
        <dbReference type="EMBL" id="OGD98187.1"/>
    </source>
</evidence>